<accession>A0AA96F145</accession>
<organism evidence="2 3">
    <name type="scientific">Flavobacterium capsici</name>
    <dbReference type="NCBI Taxonomy" id="3075618"/>
    <lineage>
        <taxon>Bacteria</taxon>
        <taxon>Pseudomonadati</taxon>
        <taxon>Bacteroidota</taxon>
        <taxon>Flavobacteriia</taxon>
        <taxon>Flavobacteriales</taxon>
        <taxon>Flavobacteriaceae</taxon>
        <taxon>Flavobacterium</taxon>
    </lineage>
</organism>
<evidence type="ECO:0000313" key="3">
    <source>
        <dbReference type="Proteomes" id="UP001304515"/>
    </source>
</evidence>
<protein>
    <submittedName>
        <fullName evidence="2">Uncharacterized protein</fullName>
    </submittedName>
</protein>
<keyword evidence="3" id="KW-1185">Reference proteome</keyword>
<dbReference type="RefSeq" id="WP_313324057.1">
    <property type="nucleotide sequence ID" value="NZ_CP134878.1"/>
</dbReference>
<gene>
    <name evidence="2" type="ORF">RN605_08100</name>
    <name evidence="1" type="ORF">RN608_00930</name>
</gene>
<dbReference type="EMBL" id="CP134878">
    <property type="protein sequence ID" value="WNM19261.1"/>
    <property type="molecule type" value="Genomic_DNA"/>
</dbReference>
<proteinExistence type="predicted"/>
<dbReference type="AlphaFoldDB" id="A0AA96F145"/>
<evidence type="ECO:0000313" key="2">
    <source>
        <dbReference type="EMBL" id="WNM20650.1"/>
    </source>
</evidence>
<dbReference type="KEGG" id="fcj:RN605_08100"/>
<dbReference type="Proteomes" id="UP001304515">
    <property type="component" value="Chromosome"/>
</dbReference>
<name>A0AA96F145_9FLAO</name>
<evidence type="ECO:0000313" key="1">
    <source>
        <dbReference type="EMBL" id="WNM19261.1"/>
    </source>
</evidence>
<accession>A0AA96J5R0</accession>
<reference evidence="2 3" key="1">
    <citation type="submission" date="2023-09" db="EMBL/GenBank/DDBJ databases">
        <title>Flavobacterium sp. a novel bacteria isolate from Pepper rhizosphere.</title>
        <authorList>
            <person name="Peng Y."/>
            <person name="Lee J."/>
        </authorList>
    </citation>
    <scope>NUCLEOTIDE SEQUENCE [LARGE SCALE GENOMIC DNA]</scope>
    <source>
        <strain evidence="1">PMR2A8</strain>
        <strain evidence="2 3">PMTSA4</strain>
    </source>
</reference>
<dbReference type="EMBL" id="CP134890">
    <property type="protein sequence ID" value="WNM20650.1"/>
    <property type="molecule type" value="Genomic_DNA"/>
</dbReference>
<sequence length="74" mass="8432">MIGSKEKSRIKMVILNKNGFANETVYSPLDQNRKSDEVIILGMLRRYQAKGKFANANAVHFYENGKLIQSIKSQ</sequence>